<feature type="chain" id="PRO_5020194360" evidence="3">
    <location>
        <begin position="21"/>
        <end position="469"/>
    </location>
</feature>
<keyword evidence="3" id="KW-0732">Signal</keyword>
<evidence type="ECO:0000313" key="5">
    <source>
        <dbReference type="EMBL" id="TGN10413.1"/>
    </source>
</evidence>
<keyword evidence="6" id="KW-1185">Reference proteome</keyword>
<evidence type="ECO:0000259" key="4">
    <source>
        <dbReference type="Pfam" id="PF04536"/>
    </source>
</evidence>
<feature type="transmembrane region" description="Helical" evidence="2">
    <location>
        <begin position="231"/>
        <end position="256"/>
    </location>
</feature>
<protein>
    <submittedName>
        <fullName evidence="5">TPM domain-containing protein</fullName>
    </submittedName>
</protein>
<proteinExistence type="predicted"/>
<feature type="compositionally biased region" description="Gly residues" evidence="1">
    <location>
        <begin position="441"/>
        <end position="469"/>
    </location>
</feature>
<feature type="transmembrane region" description="Helical" evidence="2">
    <location>
        <begin position="293"/>
        <end position="311"/>
    </location>
</feature>
<gene>
    <name evidence="5" type="ORF">EHS11_08940</name>
</gene>
<dbReference type="PANTHER" id="PTHR30373:SF2">
    <property type="entry name" value="UPF0603 PROTEIN YGCG"/>
    <property type="match status" value="1"/>
</dbReference>
<evidence type="ECO:0000313" key="6">
    <source>
        <dbReference type="Proteomes" id="UP000298264"/>
    </source>
</evidence>
<dbReference type="EMBL" id="RQHV01000043">
    <property type="protein sequence ID" value="TGN10413.1"/>
    <property type="molecule type" value="Genomic_DNA"/>
</dbReference>
<dbReference type="Gene3D" id="3.10.310.50">
    <property type="match status" value="1"/>
</dbReference>
<dbReference type="Proteomes" id="UP000298264">
    <property type="component" value="Unassembled WGS sequence"/>
</dbReference>
<dbReference type="RefSeq" id="WP_135764047.1">
    <property type="nucleotide sequence ID" value="NZ_RQHV01000043.1"/>
</dbReference>
<feature type="signal peptide" evidence="3">
    <location>
        <begin position="1"/>
        <end position="20"/>
    </location>
</feature>
<accession>A0A4R9LTD4</accession>
<evidence type="ECO:0000256" key="3">
    <source>
        <dbReference type="SAM" id="SignalP"/>
    </source>
</evidence>
<keyword evidence="2" id="KW-1133">Transmembrane helix</keyword>
<evidence type="ECO:0000256" key="1">
    <source>
        <dbReference type="SAM" id="MobiDB-lite"/>
    </source>
</evidence>
<reference evidence="5" key="1">
    <citation type="journal article" date="2019" name="PLoS Negl. Trop. Dis.">
        <title>Revisiting the worldwide diversity of Leptospira species in the environment.</title>
        <authorList>
            <person name="Vincent A.T."/>
            <person name="Schiettekatte O."/>
            <person name="Bourhy P."/>
            <person name="Veyrier F.J."/>
            <person name="Picardeau M."/>
        </authorList>
    </citation>
    <scope>NUCLEOTIDE SEQUENCE [LARGE SCALE GENOMIC DNA]</scope>
    <source>
        <strain evidence="5">201400974</strain>
    </source>
</reference>
<keyword evidence="2" id="KW-0472">Membrane</keyword>
<dbReference type="AlphaFoldDB" id="A0A4R9LTD4"/>
<dbReference type="InterPro" id="IPR007621">
    <property type="entry name" value="TPM_dom"/>
</dbReference>
<organism evidence="5 6">
    <name type="scientific">Leptospira ilyithenensis</name>
    <dbReference type="NCBI Taxonomy" id="2484901"/>
    <lineage>
        <taxon>Bacteria</taxon>
        <taxon>Pseudomonadati</taxon>
        <taxon>Spirochaetota</taxon>
        <taxon>Spirochaetia</taxon>
        <taxon>Leptospirales</taxon>
        <taxon>Leptospiraceae</taxon>
        <taxon>Leptospira</taxon>
    </lineage>
</organism>
<feature type="transmembrane region" description="Helical" evidence="2">
    <location>
        <begin position="268"/>
        <end position="287"/>
    </location>
</feature>
<keyword evidence="2" id="KW-0812">Transmembrane</keyword>
<feature type="region of interest" description="Disordered" evidence="1">
    <location>
        <begin position="432"/>
        <end position="469"/>
    </location>
</feature>
<evidence type="ECO:0000256" key="2">
    <source>
        <dbReference type="SAM" id="Phobius"/>
    </source>
</evidence>
<dbReference type="PANTHER" id="PTHR30373">
    <property type="entry name" value="UPF0603 PROTEIN YGCG"/>
    <property type="match status" value="1"/>
</dbReference>
<feature type="domain" description="TPM" evidence="4">
    <location>
        <begin position="45"/>
        <end position="168"/>
    </location>
</feature>
<dbReference type="Pfam" id="PF04536">
    <property type="entry name" value="TPM_phosphatase"/>
    <property type="match status" value="1"/>
</dbReference>
<comment type="caution">
    <text evidence="5">The sequence shown here is derived from an EMBL/GenBank/DDBJ whole genome shotgun (WGS) entry which is preliminary data.</text>
</comment>
<sequence length="469" mass="52180">MSSICSLNLFRSLLLFVALSQSLFGDSLKEQISKLPNPRLTNGWVLDQVGYLNDSGAISELNERISRSEAETQVEIAIVVLQSVGDNSPKEFATALFETWGIGKKGKDNGILFLHVVDQRRLEIETGYGMESILTDIKCKRILDELVIPEFKKENFSLGMIKGLSGIQRGIKNPEIGLSDLVTEQEEFFPYMDQPISHYIQPTENTISGENKGMGIFKRILFEPKQSVKEFFIFFLSLGMIAVWFLFGGLLSILPFGNQSIYKVYSYFGKYFSWVSGITAGFSLLPAELSGSDTFFSVLNLIPIGFILYFGNRKIENRLRNNPRNCPSCSKKMQKLNETKDNAYLSPGEITEEKIYSVDYDIWNCKECDVQIKERYTGHLPASLCKKCHYQTFRCISVTVKRKADYDAGGLEIHHYECAHCKLTENRQVHTAKLSRSSSGKSGGGYSSSGSGGSWGGGSSGGGGAGSSY</sequence>
<dbReference type="OrthoDB" id="9810918at2"/>
<name>A0A4R9LTD4_9LEPT</name>